<name>A0A917P0Z8_9PROT</name>
<keyword evidence="2" id="KW-1185">Reference proteome</keyword>
<dbReference type="RefSeq" id="WP_188973607.1">
    <property type="nucleotide sequence ID" value="NZ_BMKW01000027.1"/>
</dbReference>
<dbReference type="AlphaFoldDB" id="A0A917P0Z8"/>
<accession>A0A917P0Z8</accession>
<evidence type="ECO:0000313" key="2">
    <source>
        <dbReference type="Proteomes" id="UP000661507"/>
    </source>
</evidence>
<dbReference type="PROSITE" id="PS51257">
    <property type="entry name" value="PROKAR_LIPOPROTEIN"/>
    <property type="match status" value="1"/>
</dbReference>
<protein>
    <recommendedName>
        <fullName evidence="3">DUF5666 domain-containing protein</fullName>
    </recommendedName>
</protein>
<proteinExistence type="predicted"/>
<comment type="caution">
    <text evidence="1">The sequence shown here is derived from an EMBL/GenBank/DDBJ whole genome shotgun (WGS) entry which is preliminary data.</text>
</comment>
<dbReference type="Proteomes" id="UP000661507">
    <property type="component" value="Unassembled WGS sequence"/>
</dbReference>
<reference evidence="1" key="2">
    <citation type="submission" date="2020-09" db="EMBL/GenBank/DDBJ databases">
        <authorList>
            <person name="Sun Q."/>
            <person name="Zhou Y."/>
        </authorList>
    </citation>
    <scope>NUCLEOTIDE SEQUENCE</scope>
    <source>
        <strain evidence="1">CGMCC 1.3617</strain>
    </source>
</reference>
<organism evidence="1 2">
    <name type="scientific">Neoroseomonas lacus</name>
    <dbReference type="NCBI Taxonomy" id="287609"/>
    <lineage>
        <taxon>Bacteria</taxon>
        <taxon>Pseudomonadati</taxon>
        <taxon>Pseudomonadota</taxon>
        <taxon>Alphaproteobacteria</taxon>
        <taxon>Acetobacterales</taxon>
        <taxon>Acetobacteraceae</taxon>
        <taxon>Neoroseomonas</taxon>
    </lineage>
</organism>
<reference evidence="1" key="1">
    <citation type="journal article" date="2014" name="Int. J. Syst. Evol. Microbiol.">
        <title>Complete genome sequence of Corynebacterium casei LMG S-19264T (=DSM 44701T), isolated from a smear-ripened cheese.</title>
        <authorList>
            <consortium name="US DOE Joint Genome Institute (JGI-PGF)"/>
            <person name="Walter F."/>
            <person name="Albersmeier A."/>
            <person name="Kalinowski J."/>
            <person name="Ruckert C."/>
        </authorList>
    </citation>
    <scope>NUCLEOTIDE SEQUENCE</scope>
    <source>
        <strain evidence="1">CGMCC 1.3617</strain>
    </source>
</reference>
<sequence length="181" mass="19270">MQRRSLLILPLLAACTSVDVDRTTTIVGVVETVDPQSREILLRGQGGAQTGKLVTLIAGRGVQRLNQIKAGDRVTVRYYQALAARAVRPGAPGGQPFAGVAIAREAERPGGEVTRVRAGRVTITDVDRLGGTVSFVGPGNMTRTVTAESLETRTFILGLRVGEQVDMVYEEALAISIEPMS</sequence>
<evidence type="ECO:0000313" key="1">
    <source>
        <dbReference type="EMBL" id="GGJ43489.1"/>
    </source>
</evidence>
<gene>
    <name evidence="1" type="ORF">GCM10011320_58760</name>
</gene>
<evidence type="ECO:0008006" key="3">
    <source>
        <dbReference type="Google" id="ProtNLM"/>
    </source>
</evidence>
<dbReference type="EMBL" id="BMKW01000027">
    <property type="protein sequence ID" value="GGJ43489.1"/>
    <property type="molecule type" value="Genomic_DNA"/>
</dbReference>